<gene>
    <name evidence="2" type="ORF">SAMN04488503_2211</name>
</gene>
<dbReference type="EMBL" id="FZOC01000004">
    <property type="protein sequence ID" value="SNR98920.1"/>
    <property type="molecule type" value="Genomic_DNA"/>
</dbReference>
<feature type="compositionally biased region" description="Basic and acidic residues" evidence="1">
    <location>
        <begin position="347"/>
        <end position="358"/>
    </location>
</feature>
<evidence type="ECO:0000256" key="1">
    <source>
        <dbReference type="SAM" id="MobiDB-lite"/>
    </source>
</evidence>
<evidence type="ECO:0000313" key="2">
    <source>
        <dbReference type="EMBL" id="SNR98920.1"/>
    </source>
</evidence>
<proteinExistence type="predicted"/>
<dbReference type="AlphaFoldDB" id="A0A239ATN5"/>
<feature type="region of interest" description="Disordered" evidence="1">
    <location>
        <begin position="342"/>
        <end position="364"/>
    </location>
</feature>
<organism evidence="2 3">
    <name type="scientific">Humidesulfovibrio mexicanus</name>
    <dbReference type="NCBI Taxonomy" id="147047"/>
    <lineage>
        <taxon>Bacteria</taxon>
        <taxon>Pseudomonadati</taxon>
        <taxon>Thermodesulfobacteriota</taxon>
        <taxon>Desulfovibrionia</taxon>
        <taxon>Desulfovibrionales</taxon>
        <taxon>Desulfovibrionaceae</taxon>
        <taxon>Humidesulfovibrio</taxon>
    </lineage>
</organism>
<name>A0A239ATN5_9BACT</name>
<evidence type="ECO:0000313" key="3">
    <source>
        <dbReference type="Proteomes" id="UP000198324"/>
    </source>
</evidence>
<reference evidence="2 3" key="1">
    <citation type="submission" date="2017-06" db="EMBL/GenBank/DDBJ databases">
        <authorList>
            <person name="Kim H.J."/>
            <person name="Triplett B.A."/>
        </authorList>
    </citation>
    <scope>NUCLEOTIDE SEQUENCE [LARGE SCALE GENOMIC DNA]</scope>
    <source>
        <strain evidence="2 3">DSM 13116</strain>
    </source>
</reference>
<sequence length="447" mass="48934">MAKKKATGTEPTLQLQDVPASIAGYAVGPQFYDRLVRDFPNETLGEDGIEAMLEDARTALGKDPGEIMANAIADWPQFVVSYRAWLEARRGKRAVLEEAAKQGFVEVVDQSQAETREVERSRTTCAFSGPQDEDPCTRAEGYCLDDTLEFWTARVDASGEADAPEPRVCEHCGEQTTAYLVTPTEQVFCLDGEACRERKRLQEEKSKAEGKRIEKVIEQHRVKLTTEEMKALADRTAENLRRKADLEQQKAQSTKSYAQKIGEVDAELHKDGALYREGHEMRDVECQIVKDYKTGWVTTIRLDTMEETHRRRLRHDEAQVPLPIGEATPGDLAAANIGGTFGTNPHPDGEKVEEHTPGDEPVVDDDDTPTAFELAMDEAAAKARLEALGGERVAPDCYGGPIGLECGEGASLCAFYAECSEMAGAGVSGESIPRVGDDAAEHVQGAA</sequence>
<dbReference type="Proteomes" id="UP000198324">
    <property type="component" value="Unassembled WGS sequence"/>
</dbReference>
<protein>
    <submittedName>
        <fullName evidence="2">Uncharacterized protein</fullName>
    </submittedName>
</protein>
<accession>A0A239ATN5</accession>
<dbReference type="RefSeq" id="WP_089274420.1">
    <property type="nucleotide sequence ID" value="NZ_FZOC01000004.1"/>
</dbReference>
<keyword evidence="3" id="KW-1185">Reference proteome</keyword>